<dbReference type="RefSeq" id="WP_055162030.1">
    <property type="nucleotide sequence ID" value="NZ_CZAU01000042.1"/>
</dbReference>
<feature type="transmembrane region" description="Helical" evidence="1">
    <location>
        <begin position="6"/>
        <end position="26"/>
    </location>
</feature>
<feature type="transmembrane region" description="Helical" evidence="1">
    <location>
        <begin position="53"/>
        <end position="69"/>
    </location>
</feature>
<dbReference type="Proteomes" id="UP000095564">
    <property type="component" value="Unassembled WGS sequence"/>
</dbReference>
<gene>
    <name evidence="2" type="ORF">ERS852520_03100</name>
</gene>
<evidence type="ECO:0000313" key="3">
    <source>
        <dbReference type="Proteomes" id="UP000095564"/>
    </source>
</evidence>
<keyword evidence="1" id="KW-1133">Transmembrane helix</keyword>
<name>A0A174TWD3_ANAHA</name>
<reference evidence="2 3" key="1">
    <citation type="submission" date="2015-09" db="EMBL/GenBank/DDBJ databases">
        <authorList>
            <consortium name="Pathogen Informatics"/>
        </authorList>
    </citation>
    <scope>NUCLEOTIDE SEQUENCE [LARGE SCALE GENOMIC DNA]</scope>
    <source>
        <strain evidence="2 3">2789STDY5834908</strain>
    </source>
</reference>
<sequence>MLTILFLIFLFGIFGKLFFFGIRAAWGISKFVLMVVFFPVILLGMLVVGLVKLAFPLLLIFGVIAMFGMDR</sequence>
<keyword evidence="1" id="KW-0472">Membrane</keyword>
<dbReference type="AlphaFoldDB" id="A0A174TWD3"/>
<protein>
    <submittedName>
        <fullName evidence="2">Uncharacterized protein</fullName>
    </submittedName>
</protein>
<keyword evidence="1" id="KW-0812">Transmembrane</keyword>
<evidence type="ECO:0000256" key="1">
    <source>
        <dbReference type="SAM" id="Phobius"/>
    </source>
</evidence>
<proteinExistence type="predicted"/>
<dbReference type="EMBL" id="CZAU01000042">
    <property type="protein sequence ID" value="CUQ11740.1"/>
    <property type="molecule type" value="Genomic_DNA"/>
</dbReference>
<accession>A0A174TWD3</accession>
<organism evidence="2 3">
    <name type="scientific">Anaerostipes hadrus</name>
    <dbReference type="NCBI Taxonomy" id="649756"/>
    <lineage>
        <taxon>Bacteria</taxon>
        <taxon>Bacillati</taxon>
        <taxon>Bacillota</taxon>
        <taxon>Clostridia</taxon>
        <taxon>Lachnospirales</taxon>
        <taxon>Lachnospiraceae</taxon>
        <taxon>Anaerostipes</taxon>
    </lineage>
</organism>
<evidence type="ECO:0000313" key="2">
    <source>
        <dbReference type="EMBL" id="CUQ11740.1"/>
    </source>
</evidence>